<protein>
    <submittedName>
        <fullName evidence="1">Uncharacterized protein</fullName>
    </submittedName>
</protein>
<evidence type="ECO:0000313" key="1">
    <source>
        <dbReference type="EMBL" id="WAH44991.1"/>
    </source>
</evidence>
<evidence type="ECO:0000313" key="2">
    <source>
        <dbReference type="Proteomes" id="UP001164761"/>
    </source>
</evidence>
<dbReference type="RefSeq" id="WP_268008860.1">
    <property type="nucleotide sequence ID" value="NZ_BSUT01000007.1"/>
</dbReference>
<accession>A0ABY6ZS71</accession>
<reference evidence="1" key="1">
    <citation type="submission" date="2022-08" db="EMBL/GenBank/DDBJ databases">
        <title>Alicyclobacillus fastidiosus DSM 17978, complete genome.</title>
        <authorList>
            <person name="Wang Q."/>
            <person name="Cai R."/>
            <person name="Wang Z."/>
        </authorList>
    </citation>
    <scope>NUCLEOTIDE SEQUENCE</scope>
    <source>
        <strain evidence="1">DSM 17978</strain>
        <plasmid evidence="1">unnamed2</plasmid>
    </source>
</reference>
<keyword evidence="1" id="KW-0614">Plasmid</keyword>
<gene>
    <name evidence="1" type="ORF">NZD89_28835</name>
</gene>
<dbReference type="Proteomes" id="UP001164761">
    <property type="component" value="Plasmid unnamed2"/>
</dbReference>
<name>A0ABY6ZS71_9BACL</name>
<keyword evidence="2" id="KW-1185">Reference proteome</keyword>
<organism evidence="1 2">
    <name type="scientific">Alicyclobacillus fastidiosus</name>
    <dbReference type="NCBI Taxonomy" id="392011"/>
    <lineage>
        <taxon>Bacteria</taxon>
        <taxon>Bacillati</taxon>
        <taxon>Bacillota</taxon>
        <taxon>Bacilli</taxon>
        <taxon>Bacillales</taxon>
        <taxon>Alicyclobacillaceae</taxon>
        <taxon>Alicyclobacillus</taxon>
    </lineage>
</organism>
<sequence>MSIKREELHRLIDQIPDSELTAAQRYLLFLRDVDPVKKALDAAPVDEEQETDEEAKLVKQALEDFRAGRSKTTDELKRELGL</sequence>
<dbReference type="EMBL" id="CP104069">
    <property type="protein sequence ID" value="WAH44991.1"/>
    <property type="molecule type" value="Genomic_DNA"/>
</dbReference>
<proteinExistence type="predicted"/>
<geneLocation type="plasmid" evidence="1 2">
    <name>unnamed2</name>
</geneLocation>